<keyword evidence="4" id="KW-1185">Reference proteome</keyword>
<dbReference type="CDD" id="cd09120">
    <property type="entry name" value="PLDc_DNaseII_1"/>
    <property type="match status" value="1"/>
</dbReference>
<dbReference type="RefSeq" id="WP_194139791.1">
    <property type="nucleotide sequence ID" value="NZ_PRDM01000004.1"/>
</dbReference>
<evidence type="ECO:0000313" key="4">
    <source>
        <dbReference type="Proteomes" id="UP000640614"/>
    </source>
</evidence>
<dbReference type="PANTHER" id="PTHR10858:SF23">
    <property type="entry name" value="DEOXYRIBONUCLEASE II"/>
    <property type="match status" value="1"/>
</dbReference>
<dbReference type="CDD" id="cd09121">
    <property type="entry name" value="PLDc_DNaseII_2"/>
    <property type="match status" value="1"/>
</dbReference>
<comment type="similarity">
    <text evidence="1">Belongs to the DNase II family.</text>
</comment>
<dbReference type="PANTHER" id="PTHR10858">
    <property type="entry name" value="DEOXYRIBONUCLEASE II"/>
    <property type="match status" value="1"/>
</dbReference>
<dbReference type="Pfam" id="PF03265">
    <property type="entry name" value="DNase_II"/>
    <property type="match status" value="1"/>
</dbReference>
<organism evidence="3 4">
    <name type="scientific">Flavobacterium hungaricum</name>
    <dbReference type="NCBI Taxonomy" id="2082725"/>
    <lineage>
        <taxon>Bacteria</taxon>
        <taxon>Pseudomonadati</taxon>
        <taxon>Bacteroidota</taxon>
        <taxon>Flavobacteriia</taxon>
        <taxon>Flavobacteriales</taxon>
        <taxon>Flavobacteriaceae</taxon>
        <taxon>Flavobacterium</taxon>
    </lineage>
</organism>
<evidence type="ECO:0000256" key="2">
    <source>
        <dbReference type="ARBA" id="ARBA00022801"/>
    </source>
</evidence>
<comment type="caution">
    <text evidence="3">The sequence shown here is derived from an EMBL/GenBank/DDBJ whole genome shotgun (WGS) entry which is preliminary data.</text>
</comment>
<reference evidence="3 4" key="1">
    <citation type="submission" date="2018-07" db="EMBL/GenBank/DDBJ databases">
        <title>Genome assembly of strain KB82.</title>
        <authorList>
            <person name="Kukolya J."/>
            <person name="Horvath B."/>
            <person name="Nagy I."/>
            <person name="Toth A."/>
        </authorList>
    </citation>
    <scope>NUCLEOTIDE SEQUENCE [LARGE SCALE GENOMIC DNA]</scope>
    <source>
        <strain evidence="3 4">Kb82</strain>
    </source>
</reference>
<proteinExistence type="inferred from homology"/>
<dbReference type="InterPro" id="IPR004947">
    <property type="entry name" value="DNase_II"/>
</dbReference>
<dbReference type="Proteomes" id="UP000640614">
    <property type="component" value="Unassembled WGS sequence"/>
</dbReference>
<keyword evidence="2" id="KW-0378">Hydrolase</keyword>
<sequence length="353" mass="39032">MANTINNGISALDESGNPVDWWFAYKVPKLGKTANDPTATGYEYIYYDPNIKKVVQSPNLLTDGKGALDLTLKAVFDNPSPTTGWILYNDEMPADANRTDSSSYGHTKGVLAFDTDTKTALWVLHSWPKYADAEATSMPTPEYGQTYLCISIDIETASKIAAQMANHQVPQVYVPRIPSSLDKNDPLYLLSQPLNPDPAGDSDVLSYQSRGGFDFKVIAKNVKWNKDFWNDLVGPTLGADINVETWIRGKIPPTLDSDGIHKTFDVKYIDLSPLGVPWNWPETHDHAKWAVTTDSDWVCVGDINRMISQEKRGGGTIAFQDNTLWTALSKTDLIVSPPGHTRVDAQNLITATH</sequence>
<evidence type="ECO:0000256" key="1">
    <source>
        <dbReference type="ARBA" id="ARBA00007527"/>
    </source>
</evidence>
<protein>
    <submittedName>
        <fullName evidence="3">Deoxyribonuclease</fullName>
    </submittedName>
</protein>
<name>A0ABR9TMM6_9FLAO</name>
<gene>
    <name evidence="3" type="ORF">C4F50_16900</name>
</gene>
<accession>A0ABR9TMM6</accession>
<evidence type="ECO:0000313" key="3">
    <source>
        <dbReference type="EMBL" id="MBE8726601.1"/>
    </source>
</evidence>
<dbReference type="EMBL" id="PRDM01000004">
    <property type="protein sequence ID" value="MBE8726601.1"/>
    <property type="molecule type" value="Genomic_DNA"/>
</dbReference>